<evidence type="ECO:0000313" key="2">
    <source>
        <dbReference type="Proteomes" id="UP001056120"/>
    </source>
</evidence>
<organism evidence="1 2">
    <name type="scientific">Smallanthus sonchifolius</name>
    <dbReference type="NCBI Taxonomy" id="185202"/>
    <lineage>
        <taxon>Eukaryota</taxon>
        <taxon>Viridiplantae</taxon>
        <taxon>Streptophyta</taxon>
        <taxon>Embryophyta</taxon>
        <taxon>Tracheophyta</taxon>
        <taxon>Spermatophyta</taxon>
        <taxon>Magnoliopsida</taxon>
        <taxon>eudicotyledons</taxon>
        <taxon>Gunneridae</taxon>
        <taxon>Pentapetalae</taxon>
        <taxon>asterids</taxon>
        <taxon>campanulids</taxon>
        <taxon>Asterales</taxon>
        <taxon>Asteraceae</taxon>
        <taxon>Asteroideae</taxon>
        <taxon>Heliantheae alliance</taxon>
        <taxon>Millerieae</taxon>
        <taxon>Smallanthus</taxon>
    </lineage>
</organism>
<gene>
    <name evidence="1" type="ORF">L1987_01305</name>
</gene>
<evidence type="ECO:0000313" key="1">
    <source>
        <dbReference type="EMBL" id="KAI3827233.1"/>
    </source>
</evidence>
<comment type="caution">
    <text evidence="1">The sequence shown here is derived from an EMBL/GenBank/DDBJ whole genome shotgun (WGS) entry which is preliminary data.</text>
</comment>
<proteinExistence type="predicted"/>
<sequence length="95" mass="11024">MQNIENTLLRIREITGDVVSTGLSEDNISKYLTEKVHYSHVNQEEVSCPICHEDYKNGDKIGRMVKCGHEYHVDCIKRWLLIKKLCPICRTECSN</sequence>
<name>A0ACB9K4P9_9ASTR</name>
<reference evidence="1 2" key="2">
    <citation type="journal article" date="2022" name="Mol. Ecol. Resour.">
        <title>The genomes of chicory, endive, great burdock and yacon provide insights into Asteraceae paleo-polyploidization history and plant inulin production.</title>
        <authorList>
            <person name="Fan W."/>
            <person name="Wang S."/>
            <person name="Wang H."/>
            <person name="Wang A."/>
            <person name="Jiang F."/>
            <person name="Liu H."/>
            <person name="Zhao H."/>
            <person name="Xu D."/>
            <person name="Zhang Y."/>
        </authorList>
    </citation>
    <scope>NUCLEOTIDE SEQUENCE [LARGE SCALE GENOMIC DNA]</scope>
    <source>
        <strain evidence="2">cv. Yunnan</strain>
        <tissue evidence="1">Leaves</tissue>
    </source>
</reference>
<protein>
    <submittedName>
        <fullName evidence="1">Uncharacterized protein</fullName>
    </submittedName>
</protein>
<reference evidence="2" key="1">
    <citation type="journal article" date="2022" name="Mol. Ecol. Resour.">
        <title>The genomes of chicory, endive, great burdock and yacon provide insights into Asteraceae palaeo-polyploidization history and plant inulin production.</title>
        <authorList>
            <person name="Fan W."/>
            <person name="Wang S."/>
            <person name="Wang H."/>
            <person name="Wang A."/>
            <person name="Jiang F."/>
            <person name="Liu H."/>
            <person name="Zhao H."/>
            <person name="Xu D."/>
            <person name="Zhang Y."/>
        </authorList>
    </citation>
    <scope>NUCLEOTIDE SEQUENCE [LARGE SCALE GENOMIC DNA]</scope>
    <source>
        <strain evidence="2">cv. Yunnan</strain>
    </source>
</reference>
<keyword evidence="2" id="KW-1185">Reference proteome</keyword>
<dbReference type="Proteomes" id="UP001056120">
    <property type="component" value="Linkage Group LG01"/>
</dbReference>
<dbReference type="EMBL" id="CM042018">
    <property type="protein sequence ID" value="KAI3827233.1"/>
    <property type="molecule type" value="Genomic_DNA"/>
</dbReference>
<accession>A0ACB9K4P9</accession>